<gene>
    <name evidence="1" type="ORF">EBH_0036220</name>
</gene>
<reference evidence="1" key="1">
    <citation type="submission" date="2013-10" db="EMBL/GenBank/DDBJ databases">
        <title>Genomic analysis of the causative agents of coccidiosis in chickens.</title>
        <authorList>
            <person name="Reid A.J."/>
            <person name="Blake D."/>
            <person name="Billington K."/>
            <person name="Browne H."/>
            <person name="Dunn M."/>
            <person name="Hung S."/>
            <person name="Kawahara F."/>
            <person name="Miranda-Saavedra D."/>
            <person name="Mourier T."/>
            <person name="Nagra H."/>
            <person name="Otto T.D."/>
            <person name="Rawlings N."/>
            <person name="Sanchez A."/>
            <person name="Sanders M."/>
            <person name="Subramaniam C."/>
            <person name="Tay Y."/>
            <person name="Dear P."/>
            <person name="Doerig C."/>
            <person name="Gruber A."/>
            <person name="Parkinson J."/>
            <person name="Shirley M."/>
            <person name="Wan K.L."/>
            <person name="Berriman M."/>
            <person name="Tomley F."/>
            <person name="Pain A."/>
        </authorList>
    </citation>
    <scope>NUCLEOTIDE SEQUENCE [LARGE SCALE GENOMIC DNA]</scope>
    <source>
        <strain evidence="1">Houghton</strain>
    </source>
</reference>
<protein>
    <submittedName>
        <fullName evidence="1">Glycerate kinase, putative</fullName>
    </submittedName>
</protein>
<name>U6LKR9_9EIME</name>
<dbReference type="EMBL" id="HG712406">
    <property type="protein sequence ID" value="CDJ50771.1"/>
    <property type="molecule type" value="Genomic_DNA"/>
</dbReference>
<dbReference type="Proteomes" id="UP000030750">
    <property type="component" value="Unassembled WGS sequence"/>
</dbReference>
<evidence type="ECO:0000313" key="2">
    <source>
        <dbReference type="Proteomes" id="UP000030750"/>
    </source>
</evidence>
<dbReference type="OrthoDB" id="347435at2759"/>
<proteinExistence type="predicted"/>
<evidence type="ECO:0000313" key="1">
    <source>
        <dbReference type="EMBL" id="CDJ50771.1"/>
    </source>
</evidence>
<reference evidence="1" key="2">
    <citation type="submission" date="2013-10" db="EMBL/GenBank/DDBJ databases">
        <authorList>
            <person name="Aslett M."/>
        </authorList>
    </citation>
    <scope>NUCLEOTIDE SEQUENCE [LARGE SCALE GENOMIC DNA]</scope>
    <source>
        <strain evidence="1">Houghton</strain>
    </source>
</reference>
<dbReference type="SUPFAM" id="SSF52540">
    <property type="entry name" value="P-loop containing nucleoside triphosphate hydrolases"/>
    <property type="match status" value="1"/>
</dbReference>
<dbReference type="AlphaFoldDB" id="U6LKR9"/>
<keyword evidence="2" id="KW-1185">Reference proteome</keyword>
<organism evidence="1 2">
    <name type="scientific">Eimeria brunetti</name>
    <dbReference type="NCBI Taxonomy" id="51314"/>
    <lineage>
        <taxon>Eukaryota</taxon>
        <taxon>Sar</taxon>
        <taxon>Alveolata</taxon>
        <taxon>Apicomplexa</taxon>
        <taxon>Conoidasida</taxon>
        <taxon>Coccidia</taxon>
        <taxon>Eucoccidiorida</taxon>
        <taxon>Eimeriorina</taxon>
        <taxon>Eimeriidae</taxon>
        <taxon>Eimeria</taxon>
    </lineage>
</organism>
<keyword evidence="1" id="KW-0418">Kinase</keyword>
<dbReference type="Gene3D" id="3.40.50.300">
    <property type="entry name" value="P-loop containing nucleotide triphosphate hydrolases"/>
    <property type="match status" value="2"/>
</dbReference>
<dbReference type="VEuPathDB" id="ToxoDB:EBH_0036220"/>
<dbReference type="InterPro" id="IPR027417">
    <property type="entry name" value="P-loop_NTPase"/>
</dbReference>
<keyword evidence="1" id="KW-0808">Transferase</keyword>
<accession>U6LKR9</accession>
<sequence length="307" mass="34391">MERQTGVLEKLLGEGTEHDRVPIIAACTKARSEYPHAAGTADFAAANGDWPLARWIALEVLKRKSQWSGDSVDAHLPLIVGITGPQGCGKTTLCASLIVRYIQPTIVATGLRASWIGAAEAAEAASIVEGQVEWQKKQNIMLPKYDKSQMDGAGDRSKEDVPLDATSLDVFLLEGWMLGFRHVDPKVLTEWNFPEQQQAELHQINESLKDYESLYAYIDMWLIVKVETPKWVYNWRRQQEEDTRIQTGSGMTAGEVNGFVDRFMPLYTVYLPGLYANPPLSGKDPDDRRCLLIEVTEQRTVKHAAFL</sequence>
<dbReference type="GO" id="GO:0016301">
    <property type="term" value="F:kinase activity"/>
    <property type="evidence" value="ECO:0007669"/>
    <property type="project" value="UniProtKB-KW"/>
</dbReference>